<gene>
    <name evidence="1" type="ORF">NLG97_g9606</name>
</gene>
<sequence length="244" mass="27446">MAPSKDPKASKRNLLDDSDSDSDNGGVDVASGFKVNEEFAKRFEHNKKREERQRLEEKFKNDQDDDEDSSDDETEDENGFLATEDLDAQISATLQAIKNKDPRVYDKDQTFYKPDEENGVAKQAKKEKPVYLRDYHREKILRGDTGADDEEDQPQTYEQEQEAAKKDFLSGVKDAAGDSDSDSDDGFMMKKKKTNDTAKTANGIHPSRSAKIKISGADVGDADKDPETFLSNFMASRGCPRRRV</sequence>
<name>A0ACC1QFR6_9HYPO</name>
<comment type="caution">
    <text evidence="1">The sequence shown here is derived from an EMBL/GenBank/DDBJ whole genome shotgun (WGS) entry which is preliminary data.</text>
</comment>
<dbReference type="EMBL" id="JANAKD010002046">
    <property type="protein sequence ID" value="KAJ3475026.1"/>
    <property type="molecule type" value="Genomic_DNA"/>
</dbReference>
<reference evidence="1" key="1">
    <citation type="submission" date="2022-07" db="EMBL/GenBank/DDBJ databases">
        <title>Genome Sequence of Lecanicillium saksenae.</title>
        <authorList>
            <person name="Buettner E."/>
        </authorList>
    </citation>
    <scope>NUCLEOTIDE SEQUENCE</scope>
    <source>
        <strain evidence="1">VT-O1</strain>
    </source>
</reference>
<evidence type="ECO:0000313" key="2">
    <source>
        <dbReference type="Proteomes" id="UP001148737"/>
    </source>
</evidence>
<dbReference type="Proteomes" id="UP001148737">
    <property type="component" value="Unassembled WGS sequence"/>
</dbReference>
<accession>A0ACC1QFR6</accession>
<organism evidence="1 2">
    <name type="scientific">Lecanicillium saksenae</name>
    <dbReference type="NCBI Taxonomy" id="468837"/>
    <lineage>
        <taxon>Eukaryota</taxon>
        <taxon>Fungi</taxon>
        <taxon>Dikarya</taxon>
        <taxon>Ascomycota</taxon>
        <taxon>Pezizomycotina</taxon>
        <taxon>Sordariomycetes</taxon>
        <taxon>Hypocreomycetidae</taxon>
        <taxon>Hypocreales</taxon>
        <taxon>Cordycipitaceae</taxon>
        <taxon>Lecanicillium</taxon>
    </lineage>
</organism>
<evidence type="ECO:0000313" key="1">
    <source>
        <dbReference type="EMBL" id="KAJ3475026.1"/>
    </source>
</evidence>
<keyword evidence="2" id="KW-1185">Reference proteome</keyword>
<protein>
    <submittedName>
        <fullName evidence="1">Uncharacterized protein</fullName>
    </submittedName>
</protein>
<proteinExistence type="predicted"/>